<dbReference type="InterPro" id="IPR003710">
    <property type="entry name" value="ApbA"/>
</dbReference>
<dbReference type="NCBIfam" id="TIGR00745">
    <property type="entry name" value="apbA_panE"/>
    <property type="match status" value="1"/>
</dbReference>
<evidence type="ECO:0000256" key="2">
    <source>
        <dbReference type="ARBA" id="ARBA00022857"/>
    </source>
</evidence>
<feature type="domain" description="Ketopantoate reductase N-terminal" evidence="5">
    <location>
        <begin position="8"/>
        <end position="152"/>
    </location>
</feature>
<evidence type="ECO:0000256" key="4">
    <source>
        <dbReference type="RuleBase" id="RU362068"/>
    </source>
</evidence>
<dbReference type="InterPro" id="IPR008927">
    <property type="entry name" value="6-PGluconate_DH-like_C_sf"/>
</dbReference>
<comment type="caution">
    <text evidence="7">The sequence shown here is derived from an EMBL/GenBank/DDBJ whole genome shotgun (WGS) entry which is preliminary data.</text>
</comment>
<dbReference type="EMBL" id="DXFG01000064">
    <property type="protein sequence ID" value="HIX36925.1"/>
    <property type="molecule type" value="Genomic_DNA"/>
</dbReference>
<dbReference type="EC" id="1.1.1.169" evidence="4"/>
<evidence type="ECO:0000256" key="3">
    <source>
        <dbReference type="ARBA" id="ARBA00023002"/>
    </source>
</evidence>
<keyword evidence="2 4" id="KW-0521">NADP</keyword>
<dbReference type="InterPro" id="IPR013328">
    <property type="entry name" value="6PGD_dom2"/>
</dbReference>
<reference evidence="7" key="1">
    <citation type="journal article" date="2021" name="PeerJ">
        <title>Extensive microbial diversity within the chicken gut microbiome revealed by metagenomics and culture.</title>
        <authorList>
            <person name="Gilroy R."/>
            <person name="Ravi A."/>
            <person name="Getino M."/>
            <person name="Pursley I."/>
            <person name="Horton D.L."/>
            <person name="Alikhan N.F."/>
            <person name="Baker D."/>
            <person name="Gharbi K."/>
            <person name="Hall N."/>
            <person name="Watson M."/>
            <person name="Adriaenssens E.M."/>
            <person name="Foster-Nyarko E."/>
            <person name="Jarju S."/>
            <person name="Secka A."/>
            <person name="Antonio M."/>
            <person name="Oren A."/>
            <person name="Chaudhuri R.R."/>
            <person name="La Ragione R."/>
            <person name="Hildebrand F."/>
            <person name="Pallen M.J."/>
        </authorList>
    </citation>
    <scope>NUCLEOTIDE SEQUENCE</scope>
    <source>
        <strain evidence="7">ChiHjej12B11-1927</strain>
    </source>
</reference>
<dbReference type="Proteomes" id="UP000824230">
    <property type="component" value="Unassembled WGS sequence"/>
</dbReference>
<reference evidence="7" key="2">
    <citation type="submission" date="2021-04" db="EMBL/GenBank/DDBJ databases">
        <authorList>
            <person name="Gilroy R."/>
        </authorList>
    </citation>
    <scope>NUCLEOTIDE SEQUENCE</scope>
    <source>
        <strain evidence="7">ChiHjej12B11-1927</strain>
    </source>
</reference>
<dbReference type="SUPFAM" id="SSF48179">
    <property type="entry name" value="6-phosphogluconate dehydrogenase C-terminal domain-like"/>
    <property type="match status" value="1"/>
</dbReference>
<dbReference type="Pfam" id="PF08546">
    <property type="entry name" value="ApbA_C"/>
    <property type="match status" value="1"/>
</dbReference>
<dbReference type="GO" id="GO:0008677">
    <property type="term" value="F:2-dehydropantoate 2-reductase activity"/>
    <property type="evidence" value="ECO:0007669"/>
    <property type="project" value="UniProtKB-EC"/>
</dbReference>
<proteinExistence type="inferred from homology"/>
<dbReference type="Gene3D" id="1.10.1040.10">
    <property type="entry name" value="N-(1-d-carboxylethyl)-l-norvaline Dehydrogenase, domain 2"/>
    <property type="match status" value="1"/>
</dbReference>
<evidence type="ECO:0000313" key="8">
    <source>
        <dbReference type="Proteomes" id="UP000824230"/>
    </source>
</evidence>
<keyword evidence="4" id="KW-0566">Pantothenate biosynthesis</keyword>
<evidence type="ECO:0000259" key="5">
    <source>
        <dbReference type="Pfam" id="PF02558"/>
    </source>
</evidence>
<dbReference type="InterPro" id="IPR013752">
    <property type="entry name" value="KPA_reductase"/>
</dbReference>
<accession>A0A9D1VK85</accession>
<dbReference type="GO" id="GO:0005737">
    <property type="term" value="C:cytoplasm"/>
    <property type="evidence" value="ECO:0007669"/>
    <property type="project" value="TreeGrafter"/>
</dbReference>
<dbReference type="InterPro" id="IPR036291">
    <property type="entry name" value="NAD(P)-bd_dom_sf"/>
</dbReference>
<protein>
    <recommendedName>
        <fullName evidence="4">2-dehydropantoate 2-reductase</fullName>
        <ecNumber evidence="4">1.1.1.169</ecNumber>
    </recommendedName>
    <alternativeName>
        <fullName evidence="4">Ketopantoate reductase</fullName>
    </alternativeName>
</protein>
<evidence type="ECO:0000313" key="7">
    <source>
        <dbReference type="EMBL" id="HIX36925.1"/>
    </source>
</evidence>
<dbReference type="InterPro" id="IPR013332">
    <property type="entry name" value="KPR_N"/>
</dbReference>
<name>A0A9D1VK85_9FIRM</name>
<feature type="domain" description="Ketopantoate reductase C-terminal" evidence="6">
    <location>
        <begin position="188"/>
        <end position="309"/>
    </location>
</feature>
<comment type="pathway">
    <text evidence="4">Cofactor biosynthesis; (R)-pantothenate biosynthesis; (R)-pantoate from 3-methyl-2-oxobutanoate: step 2/2.</text>
</comment>
<comment type="similarity">
    <text evidence="1 4">Belongs to the ketopantoate reductase family.</text>
</comment>
<evidence type="ECO:0000259" key="6">
    <source>
        <dbReference type="Pfam" id="PF08546"/>
    </source>
</evidence>
<comment type="catalytic activity">
    <reaction evidence="4">
        <text>(R)-pantoate + NADP(+) = 2-dehydropantoate + NADPH + H(+)</text>
        <dbReference type="Rhea" id="RHEA:16233"/>
        <dbReference type="ChEBI" id="CHEBI:11561"/>
        <dbReference type="ChEBI" id="CHEBI:15378"/>
        <dbReference type="ChEBI" id="CHEBI:15980"/>
        <dbReference type="ChEBI" id="CHEBI:57783"/>
        <dbReference type="ChEBI" id="CHEBI:58349"/>
        <dbReference type="EC" id="1.1.1.169"/>
    </reaction>
</comment>
<dbReference type="GO" id="GO:0015940">
    <property type="term" value="P:pantothenate biosynthetic process"/>
    <property type="evidence" value="ECO:0007669"/>
    <property type="project" value="UniProtKB-KW"/>
</dbReference>
<dbReference type="InterPro" id="IPR051402">
    <property type="entry name" value="KPR-Related"/>
</dbReference>
<dbReference type="PANTHER" id="PTHR21708:SF26">
    <property type="entry name" value="2-DEHYDROPANTOATE 2-REDUCTASE"/>
    <property type="match status" value="1"/>
</dbReference>
<gene>
    <name evidence="7" type="ORF">H9738_03515</name>
</gene>
<dbReference type="Gene3D" id="3.40.50.720">
    <property type="entry name" value="NAD(P)-binding Rossmann-like Domain"/>
    <property type="match status" value="1"/>
</dbReference>
<keyword evidence="3 4" id="KW-0560">Oxidoreductase</keyword>
<dbReference type="AlphaFoldDB" id="A0A9D1VK85"/>
<dbReference type="Pfam" id="PF02558">
    <property type="entry name" value="ApbA"/>
    <property type="match status" value="1"/>
</dbReference>
<sequence>MEKQLKYLVLGAGGTGGPIGGYLARAGKDVTLIARGRHLEAMKSNGLEIELGDEHFLTPVKACSMEAYQETPDVIFVCVKGYSLDEAADFIKRTGDPHTVVIPILNIYGTGGKLQEMLPDLTVTDGCIYIASQIKEPGKILMSGKIFRVVYGLRKGTPEETVEKVMPVLKRIETDLKEARIFPVLSSNIERDALEKFSFVSPMAAVGACWQVSARAMQPGGEKRETFTELIKEIQRVAAAMGVVLPRDIVDINLKIMDDLAPTATASMQRDIAAGKQSEVDGLIYQVARLGDEYQVEVPVYKEIGEKLRKRLGNER</sequence>
<dbReference type="PANTHER" id="PTHR21708">
    <property type="entry name" value="PROBABLE 2-DEHYDROPANTOATE 2-REDUCTASE"/>
    <property type="match status" value="1"/>
</dbReference>
<dbReference type="SUPFAM" id="SSF51735">
    <property type="entry name" value="NAD(P)-binding Rossmann-fold domains"/>
    <property type="match status" value="1"/>
</dbReference>
<evidence type="ECO:0000256" key="1">
    <source>
        <dbReference type="ARBA" id="ARBA00007870"/>
    </source>
</evidence>
<comment type="function">
    <text evidence="4">Catalyzes the NADPH-dependent reduction of ketopantoate into pantoic acid.</text>
</comment>
<organism evidence="7 8">
    <name type="scientific">Candidatus Blautia pullistercoris</name>
    <dbReference type="NCBI Taxonomy" id="2838499"/>
    <lineage>
        <taxon>Bacteria</taxon>
        <taxon>Bacillati</taxon>
        <taxon>Bacillota</taxon>
        <taxon>Clostridia</taxon>
        <taxon>Lachnospirales</taxon>
        <taxon>Lachnospiraceae</taxon>
        <taxon>Blautia</taxon>
    </lineage>
</organism>